<sequence>MLEKESNFIPRQDDLNNEDVVTQILESGTPEELEQVGEFHKLTSEQIKLFSQYAKLRKQTREQIEEQVKERKKENPTPTQEELEMGCYIESIEPQVREVVINLRHKGYASYESGFHNFNGQKIGFEKKHLENFQLPENVVHELERKNIKVKINPDSLTFSCSRYLELEELKEIWKQIENILPDLQKPAEPCKLRAAESFREKFKK</sequence>
<evidence type="ECO:0000313" key="2">
    <source>
        <dbReference type="Proteomes" id="UP000176952"/>
    </source>
</evidence>
<name>A0A1G2B8W5_9BACT</name>
<organism evidence="1 2">
    <name type="scientific">Candidatus Kerfeldbacteria bacterium RIFCSPHIGHO2_12_FULL_48_17</name>
    <dbReference type="NCBI Taxonomy" id="1798542"/>
    <lineage>
        <taxon>Bacteria</taxon>
        <taxon>Candidatus Kerfeldiibacteriota</taxon>
    </lineage>
</organism>
<proteinExistence type="predicted"/>
<dbReference type="Proteomes" id="UP000176952">
    <property type="component" value="Unassembled WGS sequence"/>
</dbReference>
<gene>
    <name evidence="1" type="ORF">A3F54_04390</name>
</gene>
<protein>
    <submittedName>
        <fullName evidence="1">Uncharacterized protein</fullName>
    </submittedName>
</protein>
<reference evidence="1 2" key="1">
    <citation type="journal article" date="2016" name="Nat. Commun.">
        <title>Thousands of microbial genomes shed light on interconnected biogeochemical processes in an aquifer system.</title>
        <authorList>
            <person name="Anantharaman K."/>
            <person name="Brown C.T."/>
            <person name="Hug L.A."/>
            <person name="Sharon I."/>
            <person name="Castelle C.J."/>
            <person name="Probst A.J."/>
            <person name="Thomas B.C."/>
            <person name="Singh A."/>
            <person name="Wilkins M.J."/>
            <person name="Karaoz U."/>
            <person name="Brodie E.L."/>
            <person name="Williams K.H."/>
            <person name="Hubbard S.S."/>
            <person name="Banfield J.F."/>
        </authorList>
    </citation>
    <scope>NUCLEOTIDE SEQUENCE [LARGE SCALE GENOMIC DNA]</scope>
</reference>
<accession>A0A1G2B8W5</accession>
<comment type="caution">
    <text evidence="1">The sequence shown here is derived from an EMBL/GenBank/DDBJ whole genome shotgun (WGS) entry which is preliminary data.</text>
</comment>
<dbReference type="AlphaFoldDB" id="A0A1G2B8W5"/>
<dbReference type="EMBL" id="MHKD01000004">
    <property type="protein sequence ID" value="OGY85136.1"/>
    <property type="molecule type" value="Genomic_DNA"/>
</dbReference>
<dbReference type="STRING" id="1798542.A3F54_04390"/>
<evidence type="ECO:0000313" key="1">
    <source>
        <dbReference type="EMBL" id="OGY85136.1"/>
    </source>
</evidence>